<keyword evidence="2" id="KW-0251">Elongation factor</keyword>
<organism evidence="2 3">
    <name type="scientific">Popillia japonica</name>
    <name type="common">Japanese beetle</name>
    <dbReference type="NCBI Taxonomy" id="7064"/>
    <lineage>
        <taxon>Eukaryota</taxon>
        <taxon>Metazoa</taxon>
        <taxon>Ecdysozoa</taxon>
        <taxon>Arthropoda</taxon>
        <taxon>Hexapoda</taxon>
        <taxon>Insecta</taxon>
        <taxon>Pterygota</taxon>
        <taxon>Neoptera</taxon>
        <taxon>Endopterygota</taxon>
        <taxon>Coleoptera</taxon>
        <taxon>Polyphaga</taxon>
        <taxon>Scarabaeiformia</taxon>
        <taxon>Scarabaeidae</taxon>
        <taxon>Rutelinae</taxon>
        <taxon>Popillia</taxon>
    </lineage>
</organism>
<dbReference type="PANTHER" id="PTHR42908:SF3">
    <property type="entry name" value="ELONGATION FACTOR-LIKE GTPASE 1"/>
    <property type="match status" value="1"/>
</dbReference>
<protein>
    <submittedName>
        <fullName evidence="2">Elongation factor G C-terminus</fullName>
    </submittedName>
</protein>
<evidence type="ECO:0000313" key="3">
    <source>
        <dbReference type="Proteomes" id="UP001458880"/>
    </source>
</evidence>
<reference evidence="2 3" key="1">
    <citation type="journal article" date="2024" name="BMC Genomics">
        <title>De novo assembly and annotation of Popillia japonica's genome with initial clues to its potential as an invasive pest.</title>
        <authorList>
            <person name="Cucini C."/>
            <person name="Boschi S."/>
            <person name="Funari R."/>
            <person name="Cardaioli E."/>
            <person name="Iannotti N."/>
            <person name="Marturano G."/>
            <person name="Paoli F."/>
            <person name="Bruttini M."/>
            <person name="Carapelli A."/>
            <person name="Frati F."/>
            <person name="Nardi F."/>
        </authorList>
    </citation>
    <scope>NUCLEOTIDE SEQUENCE [LARGE SCALE GENOMIC DNA]</scope>
    <source>
        <strain evidence="2">DMR45628</strain>
    </source>
</reference>
<gene>
    <name evidence="2" type="ORF">QE152_g22960</name>
</gene>
<dbReference type="AlphaFoldDB" id="A0AAW1KJ06"/>
<feature type="domain" description="Elongation factor EFG" evidence="1">
    <location>
        <begin position="2"/>
        <end position="51"/>
    </location>
</feature>
<dbReference type="SUPFAM" id="SSF54980">
    <property type="entry name" value="EF-G C-terminal domain-like"/>
    <property type="match status" value="1"/>
</dbReference>
<comment type="caution">
    <text evidence="2">The sequence shown here is derived from an EMBL/GenBank/DDBJ whole genome shotgun (WGS) entry which is preliminary data.</text>
</comment>
<evidence type="ECO:0000259" key="1">
    <source>
        <dbReference type="Pfam" id="PF00679"/>
    </source>
</evidence>
<sequence>MDDKEKTFMVTAQIPVIESDGFANEIRKTTSGQANPNLRFSHYETIDGDPYYEGTVVEDDEDLPYIESAIRANKLMKDVRKRKGLLVDEQVVIHAEKQRTLNKKK</sequence>
<dbReference type="GO" id="GO:0003924">
    <property type="term" value="F:GTPase activity"/>
    <property type="evidence" value="ECO:0007669"/>
    <property type="project" value="TreeGrafter"/>
</dbReference>
<keyword evidence="3" id="KW-1185">Reference proteome</keyword>
<evidence type="ECO:0000313" key="2">
    <source>
        <dbReference type="EMBL" id="KAK9718878.1"/>
    </source>
</evidence>
<dbReference type="Gene3D" id="3.30.70.240">
    <property type="match status" value="1"/>
</dbReference>
<dbReference type="GO" id="GO:0043022">
    <property type="term" value="F:ribosome binding"/>
    <property type="evidence" value="ECO:0007669"/>
    <property type="project" value="TreeGrafter"/>
</dbReference>
<dbReference type="GO" id="GO:1990904">
    <property type="term" value="C:ribonucleoprotein complex"/>
    <property type="evidence" value="ECO:0007669"/>
    <property type="project" value="TreeGrafter"/>
</dbReference>
<keyword evidence="2" id="KW-0648">Protein biosynthesis</keyword>
<dbReference type="InterPro" id="IPR035647">
    <property type="entry name" value="EFG_III/V"/>
</dbReference>
<dbReference type="GO" id="GO:0042256">
    <property type="term" value="P:cytosolic ribosome assembly"/>
    <property type="evidence" value="ECO:0007669"/>
    <property type="project" value="TreeGrafter"/>
</dbReference>
<dbReference type="Pfam" id="PF00679">
    <property type="entry name" value="EFG_C"/>
    <property type="match status" value="1"/>
</dbReference>
<dbReference type="GO" id="GO:0005829">
    <property type="term" value="C:cytosol"/>
    <property type="evidence" value="ECO:0007669"/>
    <property type="project" value="TreeGrafter"/>
</dbReference>
<dbReference type="GO" id="GO:0003746">
    <property type="term" value="F:translation elongation factor activity"/>
    <property type="evidence" value="ECO:0007669"/>
    <property type="project" value="UniProtKB-KW"/>
</dbReference>
<name>A0AAW1KJ06_POPJA</name>
<dbReference type="Proteomes" id="UP001458880">
    <property type="component" value="Unassembled WGS sequence"/>
</dbReference>
<accession>A0AAW1KJ06</accession>
<proteinExistence type="predicted"/>
<dbReference type="InterPro" id="IPR000640">
    <property type="entry name" value="EFG_V-like"/>
</dbReference>
<dbReference type="EMBL" id="JASPKY010000224">
    <property type="protein sequence ID" value="KAK9718878.1"/>
    <property type="molecule type" value="Genomic_DNA"/>
</dbReference>
<dbReference type="PANTHER" id="PTHR42908">
    <property type="entry name" value="TRANSLATION ELONGATION FACTOR-RELATED"/>
    <property type="match status" value="1"/>
</dbReference>